<dbReference type="Proteomes" id="UP000095228">
    <property type="component" value="Chromosome"/>
</dbReference>
<dbReference type="SUPFAM" id="SSF54160">
    <property type="entry name" value="Chromo domain-like"/>
    <property type="match status" value="3"/>
</dbReference>
<proteinExistence type="predicted"/>
<name>A0A1D8AV32_9BACT</name>
<sequence length="437" mass="47272">MQFLRGLGAFLGLVVMLAAADFKVGDPIEALSYGIWSKGKVIEVGDGKWKVTYDGYSASWDEWVGPDKIRAVGEVVAAAVPKPVGPAVPGQWRAGDRVEGLSYGAWYPATVLEVGGGKWKVHYDGYGSSSDEWLPAEKLRPIRTASWKVGDRVEALSYGKWYGAKIIEAESARWKVTYDGYGSSSDEWLNIDRLRAPGAKTVGGSDQAGQAVESYKLPVRPAGAQAGLEGAYLRVETYYFGSSLSLNNQGWFFTKDGRFSKSPAGGFDLAAFAQTADLRQTDGTYWIADGKITFAWADGSAPTVTDFKREKDDLFWGGLGSTRVEGFTKGWRFDGEYEGGASIGGGALMSSTTLTFARDGTFRRGSVSSFKAVSDHSVVSGGATDEADGSYEFNGHTLTLVTKGGETQAFTVFAFGDRDEAGRPDYIYRDGTMMRRQ</sequence>
<feature type="chain" id="PRO_5009105244" evidence="1">
    <location>
        <begin position="21"/>
        <end position="437"/>
    </location>
</feature>
<evidence type="ECO:0000259" key="2">
    <source>
        <dbReference type="SMART" id="SM00333"/>
    </source>
</evidence>
<dbReference type="EMBL" id="CP016094">
    <property type="protein sequence ID" value="AOS44725.1"/>
    <property type="molecule type" value="Genomic_DNA"/>
</dbReference>
<feature type="domain" description="Tudor" evidence="2">
    <location>
        <begin position="90"/>
        <end position="147"/>
    </location>
</feature>
<protein>
    <submittedName>
        <fullName evidence="4">Agenet domain protein</fullName>
    </submittedName>
</protein>
<dbReference type="Pfam" id="PF05641">
    <property type="entry name" value="Agenet"/>
    <property type="match status" value="2"/>
</dbReference>
<feature type="domain" description="Tudor" evidence="2">
    <location>
        <begin position="20"/>
        <end position="77"/>
    </location>
</feature>
<feature type="domain" description="Tudor" evidence="2">
    <location>
        <begin position="148"/>
        <end position="202"/>
    </location>
</feature>
<feature type="domain" description="Agenet" evidence="3">
    <location>
        <begin position="90"/>
        <end position="143"/>
    </location>
</feature>
<dbReference type="KEGG" id="obg:Verru16b_01792"/>
<gene>
    <name evidence="4" type="ORF">Verru16b_01792</name>
</gene>
<feature type="signal peptide" evidence="1">
    <location>
        <begin position="1"/>
        <end position="20"/>
    </location>
</feature>
<dbReference type="InterPro" id="IPR016197">
    <property type="entry name" value="Chromo-like_dom_sf"/>
</dbReference>
<organism evidence="4 5">
    <name type="scientific">Lacunisphaera limnophila</name>
    <dbReference type="NCBI Taxonomy" id="1838286"/>
    <lineage>
        <taxon>Bacteria</taxon>
        <taxon>Pseudomonadati</taxon>
        <taxon>Verrucomicrobiota</taxon>
        <taxon>Opitutia</taxon>
        <taxon>Opitutales</taxon>
        <taxon>Opitutaceae</taxon>
        <taxon>Lacunisphaera</taxon>
    </lineage>
</organism>
<keyword evidence="1" id="KW-0732">Signal</keyword>
<evidence type="ECO:0000259" key="3">
    <source>
        <dbReference type="SMART" id="SM00743"/>
    </source>
</evidence>
<feature type="domain" description="Agenet" evidence="3">
    <location>
        <begin position="20"/>
        <end position="77"/>
    </location>
</feature>
<reference evidence="4 5" key="1">
    <citation type="submission" date="2016-06" db="EMBL/GenBank/DDBJ databases">
        <title>Three novel species with peptidoglycan cell walls form the new genus Lacunisphaera gen. nov. in the family Opitutaceae of the verrucomicrobial subdivision 4.</title>
        <authorList>
            <person name="Rast P."/>
            <person name="Gloeckner I."/>
            <person name="Jogler M."/>
            <person name="Boedeker C."/>
            <person name="Jeske O."/>
            <person name="Wiegand S."/>
            <person name="Reinhardt R."/>
            <person name="Schumann P."/>
            <person name="Rohde M."/>
            <person name="Spring S."/>
            <person name="Gloeckner F.O."/>
            <person name="Jogler C."/>
        </authorList>
    </citation>
    <scope>NUCLEOTIDE SEQUENCE [LARGE SCALE GENOMIC DNA]</scope>
    <source>
        <strain evidence="4 5">IG16b</strain>
    </source>
</reference>
<evidence type="ECO:0000313" key="4">
    <source>
        <dbReference type="EMBL" id="AOS44725.1"/>
    </source>
</evidence>
<dbReference type="InterPro" id="IPR014002">
    <property type="entry name" value="Agenet_dom_plant"/>
</dbReference>
<evidence type="ECO:0000313" key="5">
    <source>
        <dbReference type="Proteomes" id="UP000095228"/>
    </source>
</evidence>
<dbReference type="InterPro" id="IPR008395">
    <property type="entry name" value="Agenet-like_dom"/>
</dbReference>
<dbReference type="AlphaFoldDB" id="A0A1D8AV32"/>
<dbReference type="OrthoDB" id="326336at2"/>
<dbReference type="RefSeq" id="WP_069961950.1">
    <property type="nucleotide sequence ID" value="NZ_CP016094.1"/>
</dbReference>
<keyword evidence="5" id="KW-1185">Reference proteome</keyword>
<dbReference type="Gene3D" id="2.30.30.140">
    <property type="match status" value="3"/>
</dbReference>
<evidence type="ECO:0000256" key="1">
    <source>
        <dbReference type="SAM" id="SignalP"/>
    </source>
</evidence>
<dbReference type="SMART" id="SM00333">
    <property type="entry name" value="TUDOR"/>
    <property type="match status" value="3"/>
</dbReference>
<dbReference type="InterPro" id="IPR002999">
    <property type="entry name" value="Tudor"/>
</dbReference>
<accession>A0A1D8AV32</accession>
<feature type="domain" description="Agenet" evidence="3">
    <location>
        <begin position="145"/>
        <end position="202"/>
    </location>
</feature>
<dbReference type="SMART" id="SM00743">
    <property type="entry name" value="Agenet"/>
    <property type="match status" value="3"/>
</dbReference>